<reference evidence="1 2" key="1">
    <citation type="submission" date="2019-05" db="EMBL/GenBank/DDBJ databases">
        <title>Complete genome sequencing of Anaerostipes rhamnosivorans.</title>
        <authorList>
            <person name="Bui T.P.N."/>
            <person name="de Vos W.M."/>
        </authorList>
    </citation>
    <scope>NUCLEOTIDE SEQUENCE [LARGE SCALE GENOMIC DNA]</scope>
    <source>
        <strain evidence="1 2">1y2</strain>
    </source>
</reference>
<dbReference type="AlphaFoldDB" id="A0A4V1EGM9"/>
<dbReference type="KEGG" id="arf:AR1Y2_3186"/>
<evidence type="ECO:0000313" key="1">
    <source>
        <dbReference type="EMBL" id="QCP36640.1"/>
    </source>
</evidence>
<evidence type="ECO:0000313" key="2">
    <source>
        <dbReference type="Proteomes" id="UP000298653"/>
    </source>
</evidence>
<proteinExistence type="predicted"/>
<dbReference type="Proteomes" id="UP000298653">
    <property type="component" value="Chromosome"/>
</dbReference>
<sequence length="56" mass="6353">MQSGQKGTLENKHIELRYILPKRTDLKSLGLTSQEDLNLVLSHIDSAFVEKIPLFS</sequence>
<dbReference type="EMBL" id="CP040058">
    <property type="protein sequence ID" value="QCP36640.1"/>
    <property type="molecule type" value="Genomic_DNA"/>
</dbReference>
<accession>A0A4V1EGM9</accession>
<organism evidence="1 2">
    <name type="scientific">Anaerostipes rhamnosivorans</name>
    <dbReference type="NCBI Taxonomy" id="1229621"/>
    <lineage>
        <taxon>Bacteria</taxon>
        <taxon>Bacillati</taxon>
        <taxon>Bacillota</taxon>
        <taxon>Clostridia</taxon>
        <taxon>Lachnospirales</taxon>
        <taxon>Lachnospiraceae</taxon>
        <taxon>Anaerostipes</taxon>
    </lineage>
</organism>
<keyword evidence="2" id="KW-1185">Reference proteome</keyword>
<name>A0A4V1EGM9_9FIRM</name>
<protein>
    <submittedName>
        <fullName evidence="1">Uncharacterized protein</fullName>
    </submittedName>
</protein>
<gene>
    <name evidence="1" type="ORF">AR1Y2_3186</name>
</gene>